<organism evidence="1 2">
    <name type="scientific">Hyalomma asiaticum</name>
    <name type="common">Tick</name>
    <dbReference type="NCBI Taxonomy" id="266040"/>
    <lineage>
        <taxon>Eukaryota</taxon>
        <taxon>Metazoa</taxon>
        <taxon>Ecdysozoa</taxon>
        <taxon>Arthropoda</taxon>
        <taxon>Chelicerata</taxon>
        <taxon>Arachnida</taxon>
        <taxon>Acari</taxon>
        <taxon>Parasitiformes</taxon>
        <taxon>Ixodida</taxon>
        <taxon>Ixodoidea</taxon>
        <taxon>Ixodidae</taxon>
        <taxon>Hyalomminae</taxon>
        <taxon>Hyalomma</taxon>
    </lineage>
</organism>
<proteinExistence type="predicted"/>
<evidence type="ECO:0000313" key="1">
    <source>
        <dbReference type="EMBL" id="KAH6946497.1"/>
    </source>
</evidence>
<protein>
    <submittedName>
        <fullName evidence="1">Uncharacterized protein</fullName>
    </submittedName>
</protein>
<keyword evidence="2" id="KW-1185">Reference proteome</keyword>
<sequence>MRHSLSSLEKVPECFICYDTERTDAGPLIRPCNCKGDVSVVHHDCLRTWLIEYELERGEVWLPSGLSTAHWLQTAAVLVIMGSAVSGACLVVKVFDNVGIRTLAVGLALLVEYVCLRLLGISVLEAYQRAKYSAVRILGKRLSGPGTERIVTATPSARLVVPRTGGHLPADHRAMLTTALVTPQPAADSELVI</sequence>
<reference evidence="1" key="1">
    <citation type="submission" date="2020-05" db="EMBL/GenBank/DDBJ databases">
        <title>Large-scale comparative analyses of tick genomes elucidate their genetic diversity and vector capacities.</title>
        <authorList>
            <person name="Jia N."/>
            <person name="Wang J."/>
            <person name="Shi W."/>
            <person name="Du L."/>
            <person name="Sun Y."/>
            <person name="Zhan W."/>
            <person name="Jiang J."/>
            <person name="Wang Q."/>
            <person name="Zhang B."/>
            <person name="Ji P."/>
            <person name="Sakyi L.B."/>
            <person name="Cui X."/>
            <person name="Yuan T."/>
            <person name="Jiang B."/>
            <person name="Yang W."/>
            <person name="Lam T.T.-Y."/>
            <person name="Chang Q."/>
            <person name="Ding S."/>
            <person name="Wang X."/>
            <person name="Zhu J."/>
            <person name="Ruan X."/>
            <person name="Zhao L."/>
            <person name="Wei J."/>
            <person name="Que T."/>
            <person name="Du C."/>
            <person name="Cheng J."/>
            <person name="Dai P."/>
            <person name="Han X."/>
            <person name="Huang E."/>
            <person name="Gao Y."/>
            <person name="Liu J."/>
            <person name="Shao H."/>
            <person name="Ye R."/>
            <person name="Li L."/>
            <person name="Wei W."/>
            <person name="Wang X."/>
            <person name="Wang C."/>
            <person name="Yang T."/>
            <person name="Huo Q."/>
            <person name="Li W."/>
            <person name="Guo W."/>
            <person name="Chen H."/>
            <person name="Zhou L."/>
            <person name="Ni X."/>
            <person name="Tian J."/>
            <person name="Zhou Y."/>
            <person name="Sheng Y."/>
            <person name="Liu T."/>
            <person name="Pan Y."/>
            <person name="Xia L."/>
            <person name="Li J."/>
            <person name="Zhao F."/>
            <person name="Cao W."/>
        </authorList>
    </citation>
    <scope>NUCLEOTIDE SEQUENCE</scope>
    <source>
        <strain evidence="1">Hyas-2018</strain>
    </source>
</reference>
<accession>A0ACB7TJJ2</accession>
<dbReference type="EMBL" id="CM023481">
    <property type="protein sequence ID" value="KAH6946497.1"/>
    <property type="molecule type" value="Genomic_DNA"/>
</dbReference>
<gene>
    <name evidence="1" type="ORF">HPB50_013753</name>
</gene>
<evidence type="ECO:0000313" key="2">
    <source>
        <dbReference type="Proteomes" id="UP000821845"/>
    </source>
</evidence>
<name>A0ACB7TJJ2_HYAAI</name>
<comment type="caution">
    <text evidence="1">The sequence shown here is derived from an EMBL/GenBank/DDBJ whole genome shotgun (WGS) entry which is preliminary data.</text>
</comment>
<dbReference type="Proteomes" id="UP000821845">
    <property type="component" value="Chromosome 1"/>
</dbReference>